<feature type="region of interest" description="Disordered" evidence="1">
    <location>
        <begin position="82"/>
        <end position="141"/>
    </location>
</feature>
<dbReference type="OrthoDB" id="2109241at2759"/>
<name>H2XM04_CIOIN</name>
<accession>A0A1W2WGN3</accession>
<dbReference type="AlphaFoldDB" id="H2XM04"/>
<feature type="compositionally biased region" description="Basic residues" evidence="1">
    <location>
        <begin position="126"/>
        <end position="141"/>
    </location>
</feature>
<dbReference type="HOGENOM" id="CLU_1824631_0_0_1"/>
<evidence type="ECO:0000313" key="2">
    <source>
        <dbReference type="Ensembl" id="ENSCINP00000030686.1"/>
    </source>
</evidence>
<dbReference type="KEGG" id="cin:100179601"/>
<reference evidence="2" key="3">
    <citation type="submission" date="2025-08" db="UniProtKB">
        <authorList>
            <consortium name="Ensembl"/>
        </authorList>
    </citation>
    <scope>IDENTIFICATION</scope>
</reference>
<dbReference type="Proteomes" id="UP000008144">
    <property type="component" value="Chromosome 4"/>
</dbReference>
<accession>H2XM04</accession>
<evidence type="ECO:0000313" key="3">
    <source>
        <dbReference type="Proteomes" id="UP000008144"/>
    </source>
</evidence>
<dbReference type="Pfam" id="PF15874">
    <property type="entry name" value="Il2rg"/>
    <property type="match status" value="1"/>
</dbReference>
<evidence type="ECO:0000256" key="1">
    <source>
        <dbReference type="SAM" id="MobiDB-lite"/>
    </source>
</evidence>
<organism evidence="2 3">
    <name type="scientific">Ciona intestinalis</name>
    <name type="common">Transparent sea squirt</name>
    <name type="synonym">Ascidia intestinalis</name>
    <dbReference type="NCBI Taxonomy" id="7719"/>
    <lineage>
        <taxon>Eukaryota</taxon>
        <taxon>Metazoa</taxon>
        <taxon>Chordata</taxon>
        <taxon>Tunicata</taxon>
        <taxon>Ascidiacea</taxon>
        <taxon>Phlebobranchia</taxon>
        <taxon>Cionidae</taxon>
        <taxon>Ciona</taxon>
    </lineage>
</organism>
<dbReference type="InterPro" id="IPR039471">
    <property type="entry name" value="CXorf65-like"/>
</dbReference>
<dbReference type="GeneID" id="100179601"/>
<sequence>MAFVTILYGVQIDLCDEVGLLKNLNSTSAKFANEILNKEREKLVLLQVEHGSTENISDGLHTNLVYKPLLVNDNIVTQRFKARLSRRDNSPQKSEEKYHSTRDKSKKNEVHPEDNHVDTTPMSGKYRNKKNSSRCRSRSKK</sequence>
<dbReference type="PANTHER" id="PTHR33887:SF5">
    <property type="entry name" value="PB1 DOMAIN-CONTAINING PROTEIN"/>
    <property type="match status" value="1"/>
</dbReference>
<dbReference type="Ensembl" id="ENSCINT00000031053.1">
    <property type="protein sequence ID" value="ENSCINP00000030686.1"/>
    <property type="gene ID" value="ENSCING00000020729.1"/>
</dbReference>
<gene>
    <name evidence="2" type="primary">LOC100179601</name>
</gene>
<reference evidence="2" key="4">
    <citation type="submission" date="2025-09" db="UniProtKB">
        <authorList>
            <consortium name="Ensembl"/>
        </authorList>
    </citation>
    <scope>IDENTIFICATION</scope>
</reference>
<proteinExistence type="predicted"/>
<reference evidence="2" key="2">
    <citation type="journal article" date="2008" name="Genome Biol.">
        <title>Improved genome assembly and evidence-based global gene model set for the chordate Ciona intestinalis: new insight into intron and operon populations.</title>
        <authorList>
            <person name="Satou Y."/>
            <person name="Mineta K."/>
            <person name="Ogasawara M."/>
            <person name="Sasakura Y."/>
            <person name="Shoguchi E."/>
            <person name="Ueno K."/>
            <person name="Yamada L."/>
            <person name="Matsumoto J."/>
            <person name="Wasserscheid J."/>
            <person name="Dewar K."/>
            <person name="Wiley G.B."/>
            <person name="Macmil S.L."/>
            <person name="Roe B.A."/>
            <person name="Zeller R.W."/>
            <person name="Hastings K.E."/>
            <person name="Lemaire P."/>
            <person name="Lindquist E."/>
            <person name="Endo T."/>
            <person name="Hotta K."/>
            <person name="Inaba K."/>
        </authorList>
    </citation>
    <scope>NUCLEOTIDE SEQUENCE [LARGE SCALE GENOMIC DNA]</scope>
    <source>
        <strain evidence="2">wild type</strain>
    </source>
</reference>
<dbReference type="RefSeq" id="XP_002127330.1">
    <property type="nucleotide sequence ID" value="XM_002127294.4"/>
</dbReference>
<keyword evidence="3" id="KW-1185">Reference proteome</keyword>
<dbReference type="EMBL" id="EAAA01001843">
    <property type="status" value="NOT_ANNOTATED_CDS"/>
    <property type="molecule type" value="Genomic_DNA"/>
</dbReference>
<dbReference type="PANTHER" id="PTHR33887">
    <property type="entry name" value="PB1 DOMAIN-CONTAINING PROTEIN"/>
    <property type="match status" value="1"/>
</dbReference>
<reference evidence="3" key="1">
    <citation type="journal article" date="2002" name="Science">
        <title>The draft genome of Ciona intestinalis: insights into chordate and vertebrate origins.</title>
        <authorList>
            <person name="Dehal P."/>
            <person name="Satou Y."/>
            <person name="Campbell R.K."/>
            <person name="Chapman J."/>
            <person name="Degnan B."/>
            <person name="De Tomaso A."/>
            <person name="Davidson B."/>
            <person name="Di Gregorio A."/>
            <person name="Gelpke M."/>
            <person name="Goodstein D.M."/>
            <person name="Harafuji N."/>
            <person name="Hastings K.E."/>
            <person name="Ho I."/>
            <person name="Hotta K."/>
            <person name="Huang W."/>
            <person name="Kawashima T."/>
            <person name="Lemaire P."/>
            <person name="Martinez D."/>
            <person name="Meinertzhagen I.A."/>
            <person name="Necula S."/>
            <person name="Nonaka M."/>
            <person name="Putnam N."/>
            <person name="Rash S."/>
            <person name="Saiga H."/>
            <person name="Satake M."/>
            <person name="Terry A."/>
            <person name="Yamada L."/>
            <person name="Wang H.G."/>
            <person name="Awazu S."/>
            <person name="Azumi K."/>
            <person name="Boore J."/>
            <person name="Branno M."/>
            <person name="Chin-Bow S."/>
            <person name="DeSantis R."/>
            <person name="Doyle S."/>
            <person name="Francino P."/>
            <person name="Keys D.N."/>
            <person name="Haga S."/>
            <person name="Hayashi H."/>
            <person name="Hino K."/>
            <person name="Imai K.S."/>
            <person name="Inaba K."/>
            <person name="Kano S."/>
            <person name="Kobayashi K."/>
            <person name="Kobayashi M."/>
            <person name="Lee B.I."/>
            <person name="Makabe K.W."/>
            <person name="Manohar C."/>
            <person name="Matassi G."/>
            <person name="Medina M."/>
            <person name="Mochizuki Y."/>
            <person name="Mount S."/>
            <person name="Morishita T."/>
            <person name="Miura S."/>
            <person name="Nakayama A."/>
            <person name="Nishizaka S."/>
            <person name="Nomoto H."/>
            <person name="Ohta F."/>
            <person name="Oishi K."/>
            <person name="Rigoutsos I."/>
            <person name="Sano M."/>
            <person name="Sasaki A."/>
            <person name="Sasakura Y."/>
            <person name="Shoguchi E."/>
            <person name="Shin-i T."/>
            <person name="Spagnuolo A."/>
            <person name="Stainier D."/>
            <person name="Suzuki M.M."/>
            <person name="Tassy O."/>
            <person name="Takatori N."/>
            <person name="Tokuoka M."/>
            <person name="Yagi K."/>
            <person name="Yoshizaki F."/>
            <person name="Wada S."/>
            <person name="Zhang C."/>
            <person name="Hyatt P.D."/>
            <person name="Larimer F."/>
            <person name="Detter C."/>
            <person name="Doggett N."/>
            <person name="Glavina T."/>
            <person name="Hawkins T."/>
            <person name="Richardson P."/>
            <person name="Lucas S."/>
            <person name="Kohara Y."/>
            <person name="Levine M."/>
            <person name="Satoh N."/>
            <person name="Rokhsar D.S."/>
        </authorList>
    </citation>
    <scope>NUCLEOTIDE SEQUENCE [LARGE SCALE GENOMIC DNA]</scope>
</reference>
<feature type="compositionally biased region" description="Basic and acidic residues" evidence="1">
    <location>
        <begin position="85"/>
        <end position="117"/>
    </location>
</feature>
<protein>
    <submittedName>
        <fullName evidence="2">Uncharacterized LOC100179601</fullName>
    </submittedName>
</protein>
<dbReference type="InParanoid" id="H2XM04"/>